<name>A0A9W4DJC2_9ACTN</name>
<evidence type="ECO:0000313" key="3">
    <source>
        <dbReference type="Proteomes" id="UP001152519"/>
    </source>
</evidence>
<protein>
    <submittedName>
        <fullName evidence="2">Uncharacterized protein</fullName>
    </submittedName>
</protein>
<gene>
    <name evidence="2" type="ORF">SCOCK_100156</name>
</gene>
<proteinExistence type="predicted"/>
<dbReference type="AlphaFoldDB" id="A0A9W4DJC2"/>
<reference evidence="2" key="1">
    <citation type="submission" date="2021-05" db="EMBL/GenBank/DDBJ databases">
        <authorList>
            <person name="Arsene-Ploetze F."/>
        </authorList>
    </citation>
    <scope>NUCLEOTIDE SEQUENCE</scope>
    <source>
        <strain evidence="2">DSM 42138</strain>
    </source>
</reference>
<evidence type="ECO:0000313" key="2">
    <source>
        <dbReference type="EMBL" id="CAG6391090.1"/>
    </source>
</evidence>
<dbReference type="Proteomes" id="UP001152519">
    <property type="component" value="Unassembled WGS sequence"/>
</dbReference>
<feature type="region of interest" description="Disordered" evidence="1">
    <location>
        <begin position="1"/>
        <end position="22"/>
    </location>
</feature>
<dbReference type="EMBL" id="CAJSLV010000002">
    <property type="protein sequence ID" value="CAG6391090.1"/>
    <property type="molecule type" value="Genomic_DNA"/>
</dbReference>
<accession>A0A9W4DJC2</accession>
<comment type="caution">
    <text evidence="2">The sequence shown here is derived from an EMBL/GenBank/DDBJ whole genome shotgun (WGS) entry which is preliminary data.</text>
</comment>
<feature type="compositionally biased region" description="Basic residues" evidence="1">
    <location>
        <begin position="11"/>
        <end position="22"/>
    </location>
</feature>
<organism evidence="2 3">
    <name type="scientific">Actinacidiphila cocklensis</name>
    <dbReference type="NCBI Taxonomy" id="887465"/>
    <lineage>
        <taxon>Bacteria</taxon>
        <taxon>Bacillati</taxon>
        <taxon>Actinomycetota</taxon>
        <taxon>Actinomycetes</taxon>
        <taxon>Kitasatosporales</taxon>
        <taxon>Streptomycetaceae</taxon>
        <taxon>Actinacidiphila</taxon>
    </lineage>
</organism>
<keyword evidence="3" id="KW-1185">Reference proteome</keyword>
<evidence type="ECO:0000256" key="1">
    <source>
        <dbReference type="SAM" id="MobiDB-lite"/>
    </source>
</evidence>
<sequence length="56" mass="6380">MPGRLRGIARERHHGRAVGRQRRLQPDLARFLRSAMTPGSLRAPVSRGSIARWNFC</sequence>